<evidence type="ECO:0000313" key="2">
    <source>
        <dbReference type="Proteomes" id="UP000248889"/>
    </source>
</evidence>
<gene>
    <name evidence="1" type="ORF">DN069_00695</name>
</gene>
<dbReference type="Proteomes" id="UP000248889">
    <property type="component" value="Unassembled WGS sequence"/>
</dbReference>
<dbReference type="OrthoDB" id="3852571at2"/>
<evidence type="ECO:0000313" key="1">
    <source>
        <dbReference type="EMBL" id="RAG87546.1"/>
    </source>
</evidence>
<dbReference type="AlphaFoldDB" id="A0A2X0JB74"/>
<protein>
    <recommendedName>
        <fullName evidence="3">GH18 domain-containing protein</fullName>
    </recommendedName>
</protein>
<comment type="caution">
    <text evidence="1">The sequence shown here is derived from an EMBL/GenBank/DDBJ whole genome shotgun (WGS) entry which is preliminary data.</text>
</comment>
<name>A0A2X0JB74_9ACTN</name>
<keyword evidence="2" id="KW-1185">Reference proteome</keyword>
<reference evidence="1 2" key="1">
    <citation type="submission" date="2018-06" db="EMBL/GenBank/DDBJ databases">
        <title>Streptacidiphilus pinicola sp. nov., isolated from pine grove soil.</title>
        <authorList>
            <person name="Roh S.G."/>
            <person name="Park S."/>
            <person name="Kim M.-K."/>
            <person name="Yun B.-R."/>
            <person name="Park J."/>
            <person name="Kim M.J."/>
            <person name="Kim Y.S."/>
            <person name="Kim S.B."/>
        </authorList>
    </citation>
    <scope>NUCLEOTIDE SEQUENCE [LARGE SCALE GENOMIC DNA]</scope>
    <source>
        <strain evidence="1 2">MMS16-CNU450</strain>
    </source>
</reference>
<organism evidence="1 2">
    <name type="scientific">Streptacidiphilus pinicola</name>
    <dbReference type="NCBI Taxonomy" id="2219663"/>
    <lineage>
        <taxon>Bacteria</taxon>
        <taxon>Bacillati</taxon>
        <taxon>Actinomycetota</taxon>
        <taxon>Actinomycetes</taxon>
        <taxon>Kitasatosporales</taxon>
        <taxon>Streptomycetaceae</taxon>
        <taxon>Streptacidiphilus</taxon>
    </lineage>
</organism>
<evidence type="ECO:0008006" key="3">
    <source>
        <dbReference type="Google" id="ProtNLM"/>
    </source>
</evidence>
<sequence length="296" mass="30570">MGEFRPRKAVLALVTGVLVALAGCAGVLGGGAAAASPGAAGTVTSSGPAWIISGAELGRLVAENGAGAQRAFDHPSTYVLTSKASWGIPSGWSSTPTASFSSYAALQAAFAGHTVDPRIRAVLYDNEHWKLTPTNEQQDPVRYDRLAATLVHSHHLLFLASPATDLVKVLQPGATDVYQAFLNLGLLRQIAPFTDVVDVQAQGSESDQAEFSRFVDAAAAQARQANAHLRVLAGISTNPNGRTVTAGQVENAARAVRPHVDGFWLNDPGPGPACGSCRGPFPAMALALAKDLAGAS</sequence>
<accession>A0A2X0JB74</accession>
<dbReference type="EMBL" id="QKYN01000006">
    <property type="protein sequence ID" value="RAG87546.1"/>
    <property type="molecule type" value="Genomic_DNA"/>
</dbReference>
<dbReference type="RefSeq" id="WP_111498701.1">
    <property type="nucleotide sequence ID" value="NZ_QKYN01000006.1"/>
</dbReference>
<dbReference type="PROSITE" id="PS51257">
    <property type="entry name" value="PROKAR_LIPOPROTEIN"/>
    <property type="match status" value="1"/>
</dbReference>
<proteinExistence type="predicted"/>